<evidence type="ECO:0000313" key="3">
    <source>
        <dbReference type="Proteomes" id="UP000269396"/>
    </source>
</evidence>
<dbReference type="EMBL" id="UZAL01042504">
    <property type="protein sequence ID" value="VDP80096.1"/>
    <property type="molecule type" value="Genomic_DNA"/>
</dbReference>
<keyword evidence="3" id="KW-1185">Reference proteome</keyword>
<gene>
    <name evidence="2" type="ORF">SMTD_LOCUS19535</name>
</gene>
<keyword evidence="1" id="KW-0472">Membrane</keyword>
<dbReference type="AlphaFoldDB" id="A0A3P8KM23"/>
<dbReference type="Proteomes" id="UP000269396">
    <property type="component" value="Unassembled WGS sequence"/>
</dbReference>
<feature type="transmembrane region" description="Helical" evidence="1">
    <location>
        <begin position="113"/>
        <end position="132"/>
    </location>
</feature>
<proteinExistence type="predicted"/>
<name>A0A3P8KM23_9TREM</name>
<evidence type="ECO:0000256" key="1">
    <source>
        <dbReference type="SAM" id="Phobius"/>
    </source>
</evidence>
<evidence type="ECO:0000313" key="2">
    <source>
        <dbReference type="EMBL" id="VDP80096.1"/>
    </source>
</evidence>
<keyword evidence="1" id="KW-0812">Transmembrane</keyword>
<accession>A0A3P8KM23</accession>
<reference evidence="2 3" key="1">
    <citation type="submission" date="2018-11" db="EMBL/GenBank/DDBJ databases">
        <authorList>
            <consortium name="Pathogen Informatics"/>
        </authorList>
    </citation>
    <scope>NUCLEOTIDE SEQUENCE [LARGE SCALE GENOMIC DNA]</scope>
    <source>
        <strain>Denwood</strain>
        <strain evidence="3">Zambia</strain>
    </source>
</reference>
<organism evidence="2 3">
    <name type="scientific">Schistosoma mattheei</name>
    <dbReference type="NCBI Taxonomy" id="31246"/>
    <lineage>
        <taxon>Eukaryota</taxon>
        <taxon>Metazoa</taxon>
        <taxon>Spiralia</taxon>
        <taxon>Lophotrochozoa</taxon>
        <taxon>Platyhelminthes</taxon>
        <taxon>Trematoda</taxon>
        <taxon>Digenea</taxon>
        <taxon>Strigeidida</taxon>
        <taxon>Schistosomatoidea</taxon>
        <taxon>Schistosomatidae</taxon>
        <taxon>Schistosoma</taxon>
    </lineage>
</organism>
<keyword evidence="1" id="KW-1133">Transmembrane helix</keyword>
<sequence>MIPRIYGACQHVLKEEINMKPEFLSPTLVQRAAIHQLMSMVCIPIQFKGAHLKPLIPLMSNDDNPCSLNDIKNMMVNILCDTLSSTEDPVNFQLLLSEYYLFVISNKIPLSSLMLLFNVCLIFISLLEMIIII</sequence>
<protein>
    <submittedName>
        <fullName evidence="2">Uncharacterized protein</fullName>
    </submittedName>
</protein>